<dbReference type="InParanoid" id="A0A078B713"/>
<accession>A0A078B713</accession>
<protein>
    <recommendedName>
        <fullName evidence="1">EF-hand domain-containing protein</fullName>
    </recommendedName>
</protein>
<proteinExistence type="predicted"/>
<dbReference type="InterPro" id="IPR002048">
    <property type="entry name" value="EF_hand_dom"/>
</dbReference>
<evidence type="ECO:0000313" key="2">
    <source>
        <dbReference type="EMBL" id="CDW89981.1"/>
    </source>
</evidence>
<dbReference type="PROSITE" id="PS50222">
    <property type="entry name" value="EF_HAND_2"/>
    <property type="match status" value="1"/>
</dbReference>
<dbReference type="Gene3D" id="1.10.238.10">
    <property type="entry name" value="EF-hand"/>
    <property type="match status" value="1"/>
</dbReference>
<feature type="domain" description="EF-hand" evidence="1">
    <location>
        <begin position="162"/>
        <end position="197"/>
    </location>
</feature>
<dbReference type="GO" id="GO:0005509">
    <property type="term" value="F:calcium ion binding"/>
    <property type="evidence" value="ECO:0007669"/>
    <property type="project" value="InterPro"/>
</dbReference>
<reference evidence="2 3" key="1">
    <citation type="submission" date="2014-06" db="EMBL/GenBank/DDBJ databases">
        <authorList>
            <person name="Swart Estienne"/>
        </authorList>
    </citation>
    <scope>NUCLEOTIDE SEQUENCE [LARGE SCALE GENOMIC DNA]</scope>
    <source>
        <strain evidence="2 3">130c</strain>
    </source>
</reference>
<dbReference type="SUPFAM" id="SSF47473">
    <property type="entry name" value="EF-hand"/>
    <property type="match status" value="1"/>
</dbReference>
<organism evidence="2 3">
    <name type="scientific">Stylonychia lemnae</name>
    <name type="common">Ciliate</name>
    <dbReference type="NCBI Taxonomy" id="5949"/>
    <lineage>
        <taxon>Eukaryota</taxon>
        <taxon>Sar</taxon>
        <taxon>Alveolata</taxon>
        <taxon>Ciliophora</taxon>
        <taxon>Intramacronucleata</taxon>
        <taxon>Spirotrichea</taxon>
        <taxon>Stichotrichia</taxon>
        <taxon>Sporadotrichida</taxon>
        <taxon>Oxytrichidae</taxon>
        <taxon>Stylonychinae</taxon>
        <taxon>Stylonychia</taxon>
    </lineage>
</organism>
<sequence length="495" mass="58016">MGQLFSECKVAEPQVQSYQKYLLRQYRSDRKIRSASSSFLGVMCRGDVSDQTEQRKNIPDEEFVFCQQEAVLCFWTLRFIDFYDALKSSMNKGILQKNDILKAFSKNLNIELNSDHQKFVAAFEKKQQTAQAQESMNFNNFKPQYIPARKFFTSLILLGRDFPCDKAEQIFSLYDCNNKGFLTIQQFKELVDHLYFLILFALPATVDQQHDSYTIIQAIQREMLKNDHNERRIQKTIPFIKVIAQCIRTQIKTNADYIKAEMLRRCYGQKEPENKVKKVRFTFNTVSALQDDAISTKSEKRSTGYSIYESLAQQQHIVSSQTSSPTKKHLLISSNNLNNLEITVDEDNNGTREDSTTQSEDRHLKLLSQGKLNQFLLIESPTQFTSNEKNYNKKSIQQSFYQYNSHQNSDEFIKKRRSSTQESRAKQGKSLLEIQEEKLLNTNFKRQILIQDQRFSNLSQRHQYQEIDYQQLLTPYQIAVTDDQENYEVQIIQLE</sequence>
<dbReference type="Proteomes" id="UP000039865">
    <property type="component" value="Unassembled WGS sequence"/>
</dbReference>
<gene>
    <name evidence="2" type="primary">Contig18606.g19768</name>
    <name evidence="2" type="ORF">STYLEM_19121</name>
</gene>
<evidence type="ECO:0000313" key="3">
    <source>
        <dbReference type="Proteomes" id="UP000039865"/>
    </source>
</evidence>
<keyword evidence="3" id="KW-1185">Reference proteome</keyword>
<dbReference type="AlphaFoldDB" id="A0A078B713"/>
<dbReference type="InterPro" id="IPR011992">
    <property type="entry name" value="EF-hand-dom_pair"/>
</dbReference>
<name>A0A078B713_STYLE</name>
<dbReference type="EMBL" id="CCKQ01018044">
    <property type="protein sequence ID" value="CDW89981.1"/>
    <property type="molecule type" value="Genomic_DNA"/>
</dbReference>
<evidence type="ECO:0000259" key="1">
    <source>
        <dbReference type="PROSITE" id="PS50222"/>
    </source>
</evidence>
<dbReference type="OrthoDB" id="10649992at2759"/>